<keyword evidence="5" id="KW-1185">Reference proteome</keyword>
<dbReference type="GO" id="GO:0005506">
    <property type="term" value="F:iron ion binding"/>
    <property type="evidence" value="ECO:0007669"/>
    <property type="project" value="InterPro"/>
</dbReference>
<dbReference type="InterPro" id="IPR037165">
    <property type="entry name" value="AldOxase/xan_DH_Mopterin-bd_sf"/>
</dbReference>
<dbReference type="RefSeq" id="WP_132031001.1">
    <property type="nucleotide sequence ID" value="NZ_SMAI01000004.1"/>
</dbReference>
<name>A0A4R3M0I0_9HYPH</name>
<gene>
    <name evidence="4" type="ORF">EDC64_104227</name>
</gene>
<dbReference type="InterPro" id="IPR016208">
    <property type="entry name" value="Ald_Oxase/xanthine_DH-like"/>
</dbReference>
<dbReference type="OrthoDB" id="9763985at2"/>
<dbReference type="PANTHER" id="PTHR11908">
    <property type="entry name" value="XANTHINE DEHYDROGENASE"/>
    <property type="match status" value="1"/>
</dbReference>
<dbReference type="Pfam" id="PF01315">
    <property type="entry name" value="Ald_Xan_dh_C"/>
    <property type="match status" value="1"/>
</dbReference>
<dbReference type="SMART" id="SM01008">
    <property type="entry name" value="Ald_Xan_dh_C"/>
    <property type="match status" value="1"/>
</dbReference>
<dbReference type="GO" id="GO:0016491">
    <property type="term" value="F:oxidoreductase activity"/>
    <property type="evidence" value="ECO:0007669"/>
    <property type="project" value="UniProtKB-KW"/>
</dbReference>
<accession>A0A4R3M0I0</accession>
<sequence>MTRDVPSPLTALDRPNSYIGRAVPRPNLARLTEGRGEYVSDLVLPRMVHVVYVRSPHAHARIRAIDAAEAKRAKGVVAVVTGRELAEVCTPWVGVLTHMVGLKSAPQHAMAVDRACWQGEAVVAIVARTRALAEDAAELVEIDYEPLPAVTDMMTALDPQTPVIHPALGDNLAFERNFTGGDPAAAFAAADHVIEADFGFGRHTGVTLEPRAMVADFNAGTGRLTAYLGTQAPHMMQNILSIHLGMSEQQIRVVCKDVGGSFGIKVHVYADEMATAALSKLLKRPVKFVADRLESFLTDIHARDHRLKGRIAVKADGTITAFEIDDVTGIGPYSVYPRTSAVEANQVVNLTGGPYACPNYKARARVVFQNKTVTCQYRAVGHPIATAVTEGLVDLAARRIGMDPVEIRRKNLIRDDAYPCASATGLKFEALSHHAALDKLLAMMDYPKLRAEQAALRTKGIHRGIGFASFIEITNPGAAFYGVGGARISSQDGAVVRMDATGAVTVQTSATEQGQGTEAVIAQVVATALGVPLDIVRVISGDTDQTPYGGGTWASRAAGIGGEAAWQAGKALRANVVAVAGAILQADPDSLDVRGGAVVDAASGRERLSLAELGRIVYFRPDTLPPGFQAELMAVRHYVPRGYPFAFTNGIQASYLEVEDGFVKLLGHWVVEDCGTILNPQLVDEQVRGGVVQGLGGALFEQCVYDAEGQMQNASMADYLVPMACEMPDIQVGHIVSPTADSELGAKGAGEAGTAGAPAAVMNAINDALAPFGATLTEMPFTPDRILSALKQARQRGGADVAAPAGTPA</sequence>
<dbReference type="Gene3D" id="3.30.365.10">
    <property type="entry name" value="Aldehyde oxidase/xanthine dehydrogenase, molybdopterin binding domain"/>
    <property type="match status" value="4"/>
</dbReference>
<dbReference type="Gene3D" id="3.90.1170.50">
    <property type="entry name" value="Aldehyde oxidase/xanthine dehydrogenase, a/b hammerhead"/>
    <property type="match status" value="1"/>
</dbReference>
<dbReference type="InterPro" id="IPR000674">
    <property type="entry name" value="Ald_Oxase/Xan_DH_a/b"/>
</dbReference>
<organism evidence="4 5">
    <name type="scientific">Aquabacter spiritensis</name>
    <dbReference type="NCBI Taxonomy" id="933073"/>
    <lineage>
        <taxon>Bacteria</taxon>
        <taxon>Pseudomonadati</taxon>
        <taxon>Pseudomonadota</taxon>
        <taxon>Alphaproteobacteria</taxon>
        <taxon>Hyphomicrobiales</taxon>
        <taxon>Xanthobacteraceae</taxon>
        <taxon>Aquabacter</taxon>
    </lineage>
</organism>
<feature type="domain" description="Aldehyde oxidase/xanthine dehydrogenase a/b hammerhead" evidence="3">
    <location>
        <begin position="33"/>
        <end position="148"/>
    </location>
</feature>
<dbReference type="InterPro" id="IPR036856">
    <property type="entry name" value="Ald_Oxase/Xan_DH_a/b_sf"/>
</dbReference>
<evidence type="ECO:0000256" key="2">
    <source>
        <dbReference type="ARBA" id="ARBA00023002"/>
    </source>
</evidence>
<evidence type="ECO:0000313" key="5">
    <source>
        <dbReference type="Proteomes" id="UP000294664"/>
    </source>
</evidence>
<evidence type="ECO:0000259" key="3">
    <source>
        <dbReference type="SMART" id="SM01008"/>
    </source>
</evidence>
<dbReference type="AlphaFoldDB" id="A0A4R3M0I0"/>
<dbReference type="SUPFAM" id="SSF54665">
    <property type="entry name" value="CO dehydrogenase molybdoprotein N-domain-like"/>
    <property type="match status" value="1"/>
</dbReference>
<evidence type="ECO:0000313" key="4">
    <source>
        <dbReference type="EMBL" id="TCT05669.1"/>
    </source>
</evidence>
<dbReference type="Proteomes" id="UP000294664">
    <property type="component" value="Unassembled WGS sequence"/>
</dbReference>
<keyword evidence="1" id="KW-0500">Molybdenum</keyword>
<keyword evidence="2" id="KW-0560">Oxidoreductase</keyword>
<dbReference type="EMBL" id="SMAI01000004">
    <property type="protein sequence ID" value="TCT05669.1"/>
    <property type="molecule type" value="Genomic_DNA"/>
</dbReference>
<comment type="caution">
    <text evidence="4">The sequence shown here is derived from an EMBL/GenBank/DDBJ whole genome shotgun (WGS) entry which is preliminary data.</text>
</comment>
<dbReference type="SUPFAM" id="SSF56003">
    <property type="entry name" value="Molybdenum cofactor-binding domain"/>
    <property type="match status" value="1"/>
</dbReference>
<evidence type="ECO:0000256" key="1">
    <source>
        <dbReference type="ARBA" id="ARBA00022505"/>
    </source>
</evidence>
<dbReference type="Pfam" id="PF20256">
    <property type="entry name" value="MoCoBD_2"/>
    <property type="match status" value="1"/>
</dbReference>
<proteinExistence type="predicted"/>
<dbReference type="PANTHER" id="PTHR11908:SF132">
    <property type="entry name" value="ALDEHYDE OXIDASE 1-RELATED"/>
    <property type="match status" value="1"/>
</dbReference>
<dbReference type="InterPro" id="IPR046867">
    <property type="entry name" value="AldOxase/xan_DH_MoCoBD2"/>
</dbReference>
<dbReference type="InterPro" id="IPR008274">
    <property type="entry name" value="AldOxase/xan_DH_MoCoBD1"/>
</dbReference>
<protein>
    <submittedName>
        <fullName evidence="4">Carbon-monoxide dehydrogenase large subunit</fullName>
    </submittedName>
</protein>
<dbReference type="Pfam" id="PF02738">
    <property type="entry name" value="MoCoBD_1"/>
    <property type="match status" value="1"/>
</dbReference>
<reference evidence="4 5" key="1">
    <citation type="submission" date="2019-03" db="EMBL/GenBank/DDBJ databases">
        <title>Genomic Encyclopedia of Type Strains, Phase IV (KMG-IV): sequencing the most valuable type-strain genomes for metagenomic binning, comparative biology and taxonomic classification.</title>
        <authorList>
            <person name="Goeker M."/>
        </authorList>
    </citation>
    <scope>NUCLEOTIDE SEQUENCE [LARGE SCALE GENOMIC DNA]</scope>
    <source>
        <strain evidence="4 5">DSM 9035</strain>
    </source>
</reference>